<name>A0A0D0AIW6_9AGAR</name>
<dbReference type="EMBL" id="KN834932">
    <property type="protein sequence ID" value="KIK50085.1"/>
    <property type="molecule type" value="Genomic_DNA"/>
</dbReference>
<organism evidence="1 2">
    <name type="scientific">Collybiopsis luxurians FD-317 M1</name>
    <dbReference type="NCBI Taxonomy" id="944289"/>
    <lineage>
        <taxon>Eukaryota</taxon>
        <taxon>Fungi</taxon>
        <taxon>Dikarya</taxon>
        <taxon>Basidiomycota</taxon>
        <taxon>Agaricomycotina</taxon>
        <taxon>Agaricomycetes</taxon>
        <taxon>Agaricomycetidae</taxon>
        <taxon>Agaricales</taxon>
        <taxon>Marasmiineae</taxon>
        <taxon>Omphalotaceae</taxon>
        <taxon>Collybiopsis</taxon>
        <taxon>Collybiopsis luxurians</taxon>
    </lineage>
</organism>
<keyword evidence="2" id="KW-1185">Reference proteome</keyword>
<dbReference type="HOGENOM" id="CLU_1855484_0_0_1"/>
<protein>
    <submittedName>
        <fullName evidence="1">Unplaced genomic scaffold GYMLUscaffold_184, whole genome shotgun sequence</fullName>
    </submittedName>
</protein>
<gene>
    <name evidence="1" type="ORF">GYMLUDRAFT_253285</name>
</gene>
<evidence type="ECO:0000313" key="2">
    <source>
        <dbReference type="Proteomes" id="UP000053593"/>
    </source>
</evidence>
<evidence type="ECO:0000313" key="1">
    <source>
        <dbReference type="EMBL" id="KIK50085.1"/>
    </source>
</evidence>
<accession>A0A0D0AIW6</accession>
<dbReference type="Gene3D" id="3.20.20.80">
    <property type="entry name" value="Glycosidases"/>
    <property type="match status" value="1"/>
</dbReference>
<dbReference type="Proteomes" id="UP000053593">
    <property type="component" value="Unassembled WGS sequence"/>
</dbReference>
<sequence length="138" mass="15834">MSHSNSVLHPDARGAMLARRPGVHPLMIARSTFTGAGAHVAISLGDNFNSWRQYWPRYRGRFGYGLDFPDIHGWRGYLWMGYVWRVLSVHEECDTTPTPQLVRSSIGQEFYRWPVVAQSARDVLNIRWVVTNPIVISH</sequence>
<proteinExistence type="predicted"/>
<reference evidence="1 2" key="1">
    <citation type="submission" date="2014-04" db="EMBL/GenBank/DDBJ databases">
        <title>Evolutionary Origins and Diversification of the Mycorrhizal Mutualists.</title>
        <authorList>
            <consortium name="DOE Joint Genome Institute"/>
            <consortium name="Mycorrhizal Genomics Consortium"/>
            <person name="Kohler A."/>
            <person name="Kuo A."/>
            <person name="Nagy L.G."/>
            <person name="Floudas D."/>
            <person name="Copeland A."/>
            <person name="Barry K.W."/>
            <person name="Cichocki N."/>
            <person name="Veneault-Fourrey C."/>
            <person name="LaButti K."/>
            <person name="Lindquist E.A."/>
            <person name="Lipzen A."/>
            <person name="Lundell T."/>
            <person name="Morin E."/>
            <person name="Murat C."/>
            <person name="Riley R."/>
            <person name="Ohm R."/>
            <person name="Sun H."/>
            <person name="Tunlid A."/>
            <person name="Henrissat B."/>
            <person name="Grigoriev I.V."/>
            <person name="Hibbett D.S."/>
            <person name="Martin F."/>
        </authorList>
    </citation>
    <scope>NUCLEOTIDE SEQUENCE [LARGE SCALE GENOMIC DNA]</scope>
    <source>
        <strain evidence="1 2">FD-317 M1</strain>
    </source>
</reference>
<dbReference type="AlphaFoldDB" id="A0A0D0AIW6"/>